<evidence type="ECO:0000313" key="7">
    <source>
        <dbReference type="Proteomes" id="UP001566132"/>
    </source>
</evidence>
<keyword evidence="2" id="KW-0963">Cytoplasm</keyword>
<proteinExistence type="predicted"/>
<evidence type="ECO:0000256" key="2">
    <source>
        <dbReference type="ARBA" id="ARBA00022490"/>
    </source>
</evidence>
<dbReference type="InterPro" id="IPR045110">
    <property type="entry name" value="XMAP215"/>
</dbReference>
<dbReference type="GO" id="GO:0000226">
    <property type="term" value="P:microtubule cytoskeleton organization"/>
    <property type="evidence" value="ECO:0007669"/>
    <property type="project" value="UniProtKB-ARBA"/>
</dbReference>
<dbReference type="SMART" id="SM01349">
    <property type="entry name" value="TOG"/>
    <property type="match status" value="1"/>
</dbReference>
<reference evidence="6 7" key="1">
    <citation type="submission" date="2024-05" db="EMBL/GenBank/DDBJ databases">
        <title>Genetic variation in Jamaican populations of the coffee berry borer (Hypothenemus hampei).</title>
        <authorList>
            <person name="Errbii M."/>
            <person name="Myrie A."/>
        </authorList>
    </citation>
    <scope>NUCLEOTIDE SEQUENCE [LARGE SCALE GENOMIC DNA]</scope>
    <source>
        <strain evidence="6">JA-Hopewell-2020-01-JO</strain>
        <tissue evidence="6">Whole body</tissue>
    </source>
</reference>
<dbReference type="InterPro" id="IPR016024">
    <property type="entry name" value="ARM-type_fold"/>
</dbReference>
<evidence type="ECO:0000256" key="1">
    <source>
        <dbReference type="ARBA" id="ARBA00004245"/>
    </source>
</evidence>
<sequence length="385" mass="43832">MEDKSKKLSEQRCICEFEEAGVSAYEEVTKLFSQIDDKNSLEFEKYLGLVKESVGERSAVCQEKGLEAILAFIRNYADAGKTVPEVMSGIVGNFLATPKVKIRELAMQVSLMYVEVGKGDFVVKELLKGTEQKNPIIVIGSVQILTQALKEFGTKVISPKPIITRIGKLLSDRDKDVRNETRAMVIELYKWMGLTLEINLQLVNLKPTVSYLQELLYLNAEFGKFEGEEPTPTRYVRSQPQKQAAMAANNITTKITDNNEEKEDKNEAIQHLVSTIDILFKLPKDFYEKIEAKKWQERKEVLESVVTLVKNQKLKNGYYGHLVRAVKKVLLEIKILKTTRNPPETQSKKGKENDVVDAERGSWNSNIHNKGKERLQSEIRDSIFQ</sequence>
<dbReference type="EMBL" id="JBDJPC010000024">
    <property type="protein sequence ID" value="KAL1487616.1"/>
    <property type="molecule type" value="Genomic_DNA"/>
</dbReference>
<feature type="region of interest" description="Disordered" evidence="4">
    <location>
        <begin position="341"/>
        <end position="385"/>
    </location>
</feature>
<dbReference type="InterPro" id="IPR011989">
    <property type="entry name" value="ARM-like"/>
</dbReference>
<dbReference type="FunFam" id="1.25.10.10:FF:000063">
    <property type="entry name" value="Putative cytoskeleton-associated protein 5"/>
    <property type="match status" value="1"/>
</dbReference>
<protein>
    <recommendedName>
        <fullName evidence="5">TOG domain-containing protein</fullName>
    </recommendedName>
</protein>
<comment type="caution">
    <text evidence="6">The sequence shown here is derived from an EMBL/GenBank/DDBJ whole genome shotgun (WGS) entry which is preliminary data.</text>
</comment>
<dbReference type="Proteomes" id="UP001566132">
    <property type="component" value="Unassembled WGS sequence"/>
</dbReference>
<accession>A0ABD1E3J3</accession>
<dbReference type="GO" id="GO:0005856">
    <property type="term" value="C:cytoskeleton"/>
    <property type="evidence" value="ECO:0007669"/>
    <property type="project" value="UniProtKB-SubCell"/>
</dbReference>
<dbReference type="InterPro" id="IPR048491">
    <property type="entry name" value="XMAP215_CLASP_TOG"/>
</dbReference>
<dbReference type="PANTHER" id="PTHR12609">
    <property type="entry name" value="MICROTUBULE ASSOCIATED PROTEIN XMAP215"/>
    <property type="match status" value="1"/>
</dbReference>
<dbReference type="AlphaFoldDB" id="A0ABD1E3J3"/>
<evidence type="ECO:0000256" key="3">
    <source>
        <dbReference type="ARBA" id="ARBA00023212"/>
    </source>
</evidence>
<keyword evidence="7" id="KW-1185">Reference proteome</keyword>
<dbReference type="Pfam" id="PF21041">
    <property type="entry name" value="XMAP215_CLASP_TOG"/>
    <property type="match status" value="1"/>
</dbReference>
<dbReference type="InterPro" id="IPR034085">
    <property type="entry name" value="TOG"/>
</dbReference>
<evidence type="ECO:0000256" key="4">
    <source>
        <dbReference type="SAM" id="MobiDB-lite"/>
    </source>
</evidence>
<organism evidence="6 7">
    <name type="scientific">Hypothenemus hampei</name>
    <name type="common">Coffee berry borer</name>
    <dbReference type="NCBI Taxonomy" id="57062"/>
    <lineage>
        <taxon>Eukaryota</taxon>
        <taxon>Metazoa</taxon>
        <taxon>Ecdysozoa</taxon>
        <taxon>Arthropoda</taxon>
        <taxon>Hexapoda</taxon>
        <taxon>Insecta</taxon>
        <taxon>Pterygota</taxon>
        <taxon>Neoptera</taxon>
        <taxon>Endopterygota</taxon>
        <taxon>Coleoptera</taxon>
        <taxon>Polyphaga</taxon>
        <taxon>Cucujiformia</taxon>
        <taxon>Curculionidae</taxon>
        <taxon>Scolytinae</taxon>
        <taxon>Hypothenemus</taxon>
    </lineage>
</organism>
<dbReference type="SUPFAM" id="SSF48371">
    <property type="entry name" value="ARM repeat"/>
    <property type="match status" value="1"/>
</dbReference>
<name>A0ABD1E3J3_HYPHA</name>
<keyword evidence="3" id="KW-0206">Cytoskeleton</keyword>
<feature type="domain" description="TOG" evidence="5">
    <location>
        <begin position="1"/>
        <end position="231"/>
    </location>
</feature>
<feature type="compositionally biased region" description="Basic and acidic residues" evidence="4">
    <location>
        <begin position="346"/>
        <end position="360"/>
    </location>
</feature>
<gene>
    <name evidence="6" type="ORF">ABEB36_015705</name>
</gene>
<evidence type="ECO:0000313" key="6">
    <source>
        <dbReference type="EMBL" id="KAL1487616.1"/>
    </source>
</evidence>
<comment type="subcellular location">
    <subcellularLocation>
        <location evidence="1">Cytoplasm</location>
        <location evidence="1">Cytoskeleton</location>
    </subcellularLocation>
</comment>
<dbReference type="Gene3D" id="1.25.10.10">
    <property type="entry name" value="Leucine-rich Repeat Variant"/>
    <property type="match status" value="2"/>
</dbReference>
<feature type="compositionally biased region" description="Basic and acidic residues" evidence="4">
    <location>
        <begin position="370"/>
        <end position="385"/>
    </location>
</feature>
<evidence type="ECO:0000259" key="5">
    <source>
        <dbReference type="SMART" id="SM01349"/>
    </source>
</evidence>